<evidence type="ECO:0000259" key="10">
    <source>
        <dbReference type="PROSITE" id="PS51918"/>
    </source>
</evidence>
<dbReference type="EMBL" id="OX336137">
    <property type="protein sequence ID" value="CAI2718967.1"/>
    <property type="molecule type" value="Genomic_DNA"/>
</dbReference>
<keyword evidence="8" id="KW-0408">Iron</keyword>
<comment type="similarity">
    <text evidence="3">Belongs to the radical SAM superfamily. KamA family.</text>
</comment>
<keyword evidence="12" id="KW-1185">Reference proteome</keyword>
<dbReference type="InterPro" id="IPR058240">
    <property type="entry name" value="rSAM_sf"/>
</dbReference>
<dbReference type="PIRSF" id="PIRSF004911">
    <property type="entry name" value="DUF160"/>
    <property type="match status" value="1"/>
</dbReference>
<dbReference type="NCBIfam" id="TIGR00238">
    <property type="entry name" value="KamA family radical SAM protein"/>
    <property type="match status" value="1"/>
</dbReference>
<organism evidence="11 12">
    <name type="scientific">Nitrospina watsonii</name>
    <dbReference type="NCBI Taxonomy" id="1323948"/>
    <lineage>
        <taxon>Bacteria</taxon>
        <taxon>Pseudomonadati</taxon>
        <taxon>Nitrospinota/Tectimicrobiota group</taxon>
        <taxon>Nitrospinota</taxon>
        <taxon>Nitrospinia</taxon>
        <taxon>Nitrospinales</taxon>
        <taxon>Nitrospinaceae</taxon>
        <taxon>Nitrospina</taxon>
    </lineage>
</organism>
<evidence type="ECO:0000256" key="3">
    <source>
        <dbReference type="ARBA" id="ARBA00008703"/>
    </source>
</evidence>
<dbReference type="Proteomes" id="UP001157733">
    <property type="component" value="Chromosome"/>
</dbReference>
<dbReference type="InterPro" id="IPR013785">
    <property type="entry name" value="Aldolase_TIM"/>
</dbReference>
<dbReference type="PANTHER" id="PTHR30538:SF0">
    <property type="entry name" value="L-LYSINE 2,3-AMINOMUTASE AQ_1632-RELATED"/>
    <property type="match status" value="1"/>
</dbReference>
<comment type="cofactor">
    <cofactor evidence="1">
        <name>pyridoxal 5'-phosphate</name>
        <dbReference type="ChEBI" id="CHEBI:597326"/>
    </cofactor>
</comment>
<evidence type="ECO:0000256" key="4">
    <source>
        <dbReference type="ARBA" id="ARBA00022485"/>
    </source>
</evidence>
<dbReference type="InterPro" id="IPR003739">
    <property type="entry name" value="Lys_aminomutase/Glu_NH3_mut"/>
</dbReference>
<evidence type="ECO:0000256" key="9">
    <source>
        <dbReference type="ARBA" id="ARBA00023014"/>
    </source>
</evidence>
<dbReference type="Gene3D" id="3.20.20.70">
    <property type="entry name" value="Aldolase class I"/>
    <property type="match status" value="1"/>
</dbReference>
<dbReference type="PROSITE" id="PS51918">
    <property type="entry name" value="RADICAL_SAM"/>
    <property type="match status" value="1"/>
</dbReference>
<keyword evidence="7" id="KW-0663">Pyridoxal phosphate</keyword>
<dbReference type="InterPro" id="IPR007197">
    <property type="entry name" value="rSAM"/>
</dbReference>
<keyword evidence="4" id="KW-0004">4Fe-4S</keyword>
<evidence type="ECO:0000313" key="11">
    <source>
        <dbReference type="EMBL" id="CAI2718967.1"/>
    </source>
</evidence>
<keyword evidence="5" id="KW-0949">S-adenosyl-L-methionine</keyword>
<keyword evidence="9" id="KW-0411">Iron-sulfur</keyword>
<dbReference type="PANTHER" id="PTHR30538">
    <property type="entry name" value="LYSINE 2,3-AMINOMUTASE-RELATED"/>
    <property type="match status" value="1"/>
</dbReference>
<evidence type="ECO:0000256" key="2">
    <source>
        <dbReference type="ARBA" id="ARBA00001966"/>
    </source>
</evidence>
<evidence type="ECO:0000313" key="12">
    <source>
        <dbReference type="Proteomes" id="UP001157733"/>
    </source>
</evidence>
<sequence length="393" mass="45832">MFQKSKYTGGDRKPKYLTKLEQLPQLSQDEIHKLEPVNEQFIFRSNEYYQSLIDWDDPEDPIRRIVVPDVSELNEWGRLDASDEESYTVARGLEHKYDSTALLLVNEVCAAYCRFCFRKRLFMDDNDEVTKDISEGLAYIREHPEINNVLLTGGDPLIMSTSKLEPIIRQVREIDHVKIIRIGTKIPAFNPMRIYNDDSLRAMFEKYSTPEKRIYVMAHFNHPRELTEEAVRGLDFLLKSGAIVINQTPMIAGVNDDPEVLSDMMNKLSFMGVPPYYVFHCRPTLGNRPYTLPIEKAYEIFELARMRGSGLAKRARFVMSHATGKIEIIGLSAANIYFKYQRAAENKNSSRFMVYKRNPEAFWFDDYTDLVDDYTLEDERVQNREPVFDFEYA</sequence>
<evidence type="ECO:0000256" key="1">
    <source>
        <dbReference type="ARBA" id="ARBA00001933"/>
    </source>
</evidence>
<evidence type="ECO:0000256" key="7">
    <source>
        <dbReference type="ARBA" id="ARBA00022898"/>
    </source>
</evidence>
<comment type="cofactor">
    <cofactor evidence="2">
        <name>[4Fe-4S] cluster</name>
        <dbReference type="ChEBI" id="CHEBI:49883"/>
    </cofactor>
</comment>
<evidence type="ECO:0000256" key="8">
    <source>
        <dbReference type="ARBA" id="ARBA00023004"/>
    </source>
</evidence>
<dbReference type="SFLD" id="SFLDS00029">
    <property type="entry name" value="Radical_SAM"/>
    <property type="match status" value="1"/>
</dbReference>
<evidence type="ECO:0000256" key="5">
    <source>
        <dbReference type="ARBA" id="ARBA00022691"/>
    </source>
</evidence>
<protein>
    <submittedName>
        <fullName evidence="11">L-lysine 2,3-aminomutase aq_1632</fullName>
        <ecNumber evidence="11">5.4.3.-</ecNumber>
    </submittedName>
</protein>
<dbReference type="SFLD" id="SFLDG01070">
    <property type="entry name" value="PLP-dependent"/>
    <property type="match status" value="1"/>
</dbReference>
<dbReference type="EC" id="5.4.3.-" evidence="11"/>
<dbReference type="Pfam" id="PF04055">
    <property type="entry name" value="Radical_SAM"/>
    <property type="match status" value="1"/>
</dbReference>
<dbReference type="SUPFAM" id="SSF102114">
    <property type="entry name" value="Radical SAM enzymes"/>
    <property type="match status" value="1"/>
</dbReference>
<dbReference type="GO" id="GO:0016853">
    <property type="term" value="F:isomerase activity"/>
    <property type="evidence" value="ECO:0007669"/>
    <property type="project" value="UniProtKB-KW"/>
</dbReference>
<feature type="domain" description="Radical SAM core" evidence="10">
    <location>
        <begin position="95"/>
        <end position="314"/>
    </location>
</feature>
<accession>A0ABN8W1J3</accession>
<name>A0ABN8W1J3_9BACT</name>
<reference evidence="11 12" key="1">
    <citation type="submission" date="2022-09" db="EMBL/GenBank/DDBJ databases">
        <authorList>
            <person name="Kop L."/>
        </authorList>
    </citation>
    <scope>NUCLEOTIDE SEQUENCE [LARGE SCALE GENOMIC DNA]</scope>
    <source>
        <strain evidence="11 12">347</strain>
    </source>
</reference>
<dbReference type="RefSeq" id="WP_282011832.1">
    <property type="nucleotide sequence ID" value="NZ_OX336137.1"/>
</dbReference>
<gene>
    <name evidence="11" type="ORF">NSPWAT_2111</name>
</gene>
<keyword evidence="11" id="KW-0413">Isomerase</keyword>
<keyword evidence="6" id="KW-0479">Metal-binding</keyword>
<proteinExistence type="inferred from homology"/>
<dbReference type="CDD" id="cd01335">
    <property type="entry name" value="Radical_SAM"/>
    <property type="match status" value="1"/>
</dbReference>
<evidence type="ECO:0000256" key="6">
    <source>
        <dbReference type="ARBA" id="ARBA00022723"/>
    </source>
</evidence>